<reference evidence="3" key="1">
    <citation type="journal article" date="2019" name="Int. J. Syst. Evol. Microbiol.">
        <title>The Global Catalogue of Microorganisms (GCM) 10K type strain sequencing project: providing services to taxonomists for standard genome sequencing and annotation.</title>
        <authorList>
            <consortium name="The Broad Institute Genomics Platform"/>
            <consortium name="The Broad Institute Genome Sequencing Center for Infectious Disease"/>
            <person name="Wu L."/>
            <person name="Ma J."/>
        </authorList>
    </citation>
    <scope>NUCLEOTIDE SEQUENCE [LARGE SCALE GENOMIC DNA]</scope>
    <source>
        <strain evidence="3">CCM 8604</strain>
    </source>
</reference>
<comment type="caution">
    <text evidence="2">The sequence shown here is derived from an EMBL/GenBank/DDBJ whole genome shotgun (WGS) entry which is preliminary data.</text>
</comment>
<feature type="transmembrane region" description="Helical" evidence="1">
    <location>
        <begin position="92"/>
        <end position="112"/>
    </location>
</feature>
<keyword evidence="1" id="KW-0472">Membrane</keyword>
<feature type="transmembrane region" description="Helical" evidence="1">
    <location>
        <begin position="154"/>
        <end position="177"/>
    </location>
</feature>
<feature type="transmembrane region" description="Helical" evidence="1">
    <location>
        <begin position="70"/>
        <end position="86"/>
    </location>
</feature>
<keyword evidence="1" id="KW-0812">Transmembrane</keyword>
<accession>A0ABW2Y8Q7</accession>
<keyword evidence="3" id="KW-1185">Reference proteome</keyword>
<evidence type="ECO:0000256" key="1">
    <source>
        <dbReference type="SAM" id="Phobius"/>
    </source>
</evidence>
<organism evidence="2 3">
    <name type="scientific">Alloscardovia venturai</name>
    <dbReference type="NCBI Taxonomy" id="1769421"/>
    <lineage>
        <taxon>Bacteria</taxon>
        <taxon>Bacillati</taxon>
        <taxon>Actinomycetota</taxon>
        <taxon>Actinomycetes</taxon>
        <taxon>Bifidobacteriales</taxon>
        <taxon>Bifidobacteriaceae</taxon>
        <taxon>Alloscardovia</taxon>
    </lineage>
</organism>
<dbReference type="Proteomes" id="UP001597036">
    <property type="component" value="Unassembled WGS sequence"/>
</dbReference>
<evidence type="ECO:0000313" key="3">
    <source>
        <dbReference type="Proteomes" id="UP001597036"/>
    </source>
</evidence>
<feature type="transmembrane region" description="Helical" evidence="1">
    <location>
        <begin position="198"/>
        <end position="221"/>
    </location>
</feature>
<feature type="transmembrane region" description="Helical" evidence="1">
    <location>
        <begin position="124"/>
        <end position="148"/>
    </location>
</feature>
<gene>
    <name evidence="2" type="ORF">ACFQY8_01600</name>
</gene>
<feature type="transmembrane region" description="Helical" evidence="1">
    <location>
        <begin position="36"/>
        <end position="58"/>
    </location>
</feature>
<evidence type="ECO:0000313" key="2">
    <source>
        <dbReference type="EMBL" id="MFD0704447.1"/>
    </source>
</evidence>
<feature type="transmembrane region" description="Helical" evidence="1">
    <location>
        <begin position="7"/>
        <end position="30"/>
    </location>
</feature>
<dbReference type="EMBL" id="JBHTHQ010000011">
    <property type="protein sequence ID" value="MFD0704447.1"/>
    <property type="molecule type" value="Genomic_DNA"/>
</dbReference>
<sequence length="224" mass="23692">MTKNQSVLTAGIVGAAATALMCFVIFFIALIGQSDFVPWITAAIVLAVAGAFVLLYPAEIYTRTAGVSRIFGFATALASIIAALVTRSLERLGIAILMLMFISIAGGFLFEMLRKERVELIKSLSQIVFMSFAGLCASGWIILVQAVVLVAYHMAIVGGIVVGVLVCALFIMLTCALARGAGDSATKGTSMSASVWGYMFAVPVFSGIFPLIMVLVCALMENLR</sequence>
<name>A0ABW2Y8Q7_9BIFI</name>
<proteinExistence type="predicted"/>
<dbReference type="RefSeq" id="WP_377937958.1">
    <property type="nucleotide sequence ID" value="NZ_JBHTHQ010000011.1"/>
</dbReference>
<protein>
    <submittedName>
        <fullName evidence="2">Uncharacterized protein</fullName>
    </submittedName>
</protein>
<keyword evidence="1" id="KW-1133">Transmembrane helix</keyword>